<evidence type="ECO:0000259" key="2">
    <source>
        <dbReference type="Pfam" id="PF04650"/>
    </source>
</evidence>
<dbReference type="Proteomes" id="UP000320896">
    <property type="component" value="Unassembled WGS sequence"/>
</dbReference>
<dbReference type="InterPro" id="IPR005877">
    <property type="entry name" value="YSIRK_signal_dom"/>
</dbReference>
<name>A0A558ZXQ8_STREE</name>
<keyword evidence="1" id="KW-0732">Signal</keyword>
<evidence type="ECO:0000256" key="1">
    <source>
        <dbReference type="ARBA" id="ARBA00022729"/>
    </source>
</evidence>
<sequence length="30" mass="3486">MEKYFGEKQERFSFRKLSVGLVSATISSLF</sequence>
<proteinExistence type="predicted"/>
<evidence type="ECO:0000313" key="3">
    <source>
        <dbReference type="EMBL" id="TVW82176.1"/>
    </source>
</evidence>
<feature type="domain" description="YSIRK Gram-positive signal peptide" evidence="2">
    <location>
        <begin position="7"/>
        <end position="30"/>
    </location>
</feature>
<organism evidence="3 4">
    <name type="scientific">Streptococcus pneumoniae</name>
    <dbReference type="NCBI Taxonomy" id="1313"/>
    <lineage>
        <taxon>Bacteria</taxon>
        <taxon>Bacillati</taxon>
        <taxon>Bacillota</taxon>
        <taxon>Bacilli</taxon>
        <taxon>Lactobacillales</taxon>
        <taxon>Streptococcaceae</taxon>
        <taxon>Streptococcus</taxon>
    </lineage>
</organism>
<protein>
    <submittedName>
        <fullName evidence="3">YSIRK-type signal peptide-containing protein</fullName>
    </submittedName>
</protein>
<dbReference type="NCBIfam" id="TIGR01168">
    <property type="entry name" value="YSIRK_signal"/>
    <property type="match status" value="1"/>
</dbReference>
<comment type="caution">
    <text evidence="3">The sequence shown here is derived from an EMBL/GenBank/DDBJ whole genome shotgun (WGS) entry which is preliminary data.</text>
</comment>
<evidence type="ECO:0000313" key="4">
    <source>
        <dbReference type="Proteomes" id="UP000320896"/>
    </source>
</evidence>
<reference evidence="3 4" key="1">
    <citation type="submission" date="2019-07" db="EMBL/GenBank/DDBJ databases">
        <authorList>
            <person name="Mohale T."/>
        </authorList>
    </citation>
    <scope>NUCLEOTIDE SEQUENCE [LARGE SCALE GENOMIC DNA]</scope>
    <source>
        <strain evidence="3 4">NTPn 126</strain>
    </source>
</reference>
<gene>
    <name evidence="3" type="ORF">AZJ70_10830</name>
</gene>
<feature type="non-terminal residue" evidence="3">
    <location>
        <position position="30"/>
    </location>
</feature>
<dbReference type="EMBL" id="VMWH01000199">
    <property type="protein sequence ID" value="TVW82176.1"/>
    <property type="molecule type" value="Genomic_DNA"/>
</dbReference>
<accession>A0A558ZXQ8</accession>
<dbReference type="Pfam" id="PF04650">
    <property type="entry name" value="YSIRK_signal"/>
    <property type="match status" value="1"/>
</dbReference>
<dbReference type="AlphaFoldDB" id="A0A558ZXQ8"/>